<organism evidence="9 10">
    <name type="scientific">Dictyobacter aurantiacus</name>
    <dbReference type="NCBI Taxonomy" id="1936993"/>
    <lineage>
        <taxon>Bacteria</taxon>
        <taxon>Bacillati</taxon>
        <taxon>Chloroflexota</taxon>
        <taxon>Ktedonobacteria</taxon>
        <taxon>Ktedonobacterales</taxon>
        <taxon>Dictyobacteraceae</taxon>
        <taxon>Dictyobacter</taxon>
    </lineage>
</organism>
<dbReference type="PANTHER" id="PTHR43764">
    <property type="entry name" value="MOLYBDENUM COFACTOR BIOSYNTHESIS"/>
    <property type="match status" value="1"/>
</dbReference>
<dbReference type="InterPro" id="IPR008284">
    <property type="entry name" value="MoCF_biosynth_CS"/>
</dbReference>
<dbReference type="Gene3D" id="3.40.980.10">
    <property type="entry name" value="MoaB/Mog-like domain"/>
    <property type="match status" value="1"/>
</dbReference>
<gene>
    <name evidence="9" type="ORF">KDAU_25420</name>
</gene>
<evidence type="ECO:0000256" key="1">
    <source>
        <dbReference type="ARBA" id="ARBA00001946"/>
    </source>
</evidence>
<sequence length="162" mass="17436">MMITIGILTVSDGAAQGVRQDLSGARARELVAQLPDATVQLQSVVPDEQEQISTLLRNWCDEHKINLLLTTGGTGMAPRDVTPEATRTVIEREAPGIAEALRAISLKYTPMAMLSRGVAGVRGRTLIINLPGSPKAVQECLEYVLPVLPHAINLLIEGPKEH</sequence>
<keyword evidence="7" id="KW-0501">Molybdenum cofactor biosynthesis</keyword>
<dbReference type="GO" id="GO:0016740">
    <property type="term" value="F:transferase activity"/>
    <property type="evidence" value="ECO:0007669"/>
    <property type="project" value="UniProtKB-KW"/>
</dbReference>
<dbReference type="Proteomes" id="UP000287224">
    <property type="component" value="Unassembled WGS sequence"/>
</dbReference>
<dbReference type="InterPro" id="IPR036425">
    <property type="entry name" value="MoaB/Mog-like_dom_sf"/>
</dbReference>
<dbReference type="NCBIfam" id="TIGR00177">
    <property type="entry name" value="molyb_syn"/>
    <property type="match status" value="1"/>
</dbReference>
<keyword evidence="6" id="KW-0460">Magnesium</keyword>
<keyword evidence="4" id="KW-0808">Transferase</keyword>
<dbReference type="InterPro" id="IPR001453">
    <property type="entry name" value="MoaB/Mog_dom"/>
</dbReference>
<dbReference type="InterPro" id="IPR051920">
    <property type="entry name" value="MPT_Adenylyltrnsfr/MoaC-Rel"/>
</dbReference>
<name>A0A401ZEG3_9CHLR</name>
<dbReference type="UniPathway" id="UPA00344"/>
<dbReference type="SMART" id="SM00852">
    <property type="entry name" value="MoCF_biosynth"/>
    <property type="match status" value="1"/>
</dbReference>
<comment type="cofactor">
    <cofactor evidence="1">
        <name>Mg(2+)</name>
        <dbReference type="ChEBI" id="CHEBI:18420"/>
    </cofactor>
</comment>
<evidence type="ECO:0000256" key="2">
    <source>
        <dbReference type="ARBA" id="ARBA00005046"/>
    </source>
</evidence>
<dbReference type="GO" id="GO:0006777">
    <property type="term" value="P:Mo-molybdopterin cofactor biosynthetic process"/>
    <property type="evidence" value="ECO:0007669"/>
    <property type="project" value="UniProtKB-KW"/>
</dbReference>
<keyword evidence="3" id="KW-0500">Molybdenum</keyword>
<dbReference type="AlphaFoldDB" id="A0A401ZEG3"/>
<dbReference type="PANTHER" id="PTHR43764:SF1">
    <property type="entry name" value="MOLYBDOPTERIN MOLYBDOTRANSFERASE"/>
    <property type="match status" value="1"/>
</dbReference>
<dbReference type="NCBIfam" id="NF006932">
    <property type="entry name" value="PRK09417.1"/>
    <property type="match status" value="1"/>
</dbReference>
<dbReference type="CDD" id="cd00886">
    <property type="entry name" value="MogA_MoaB"/>
    <property type="match status" value="1"/>
</dbReference>
<dbReference type="FunFam" id="3.40.980.10:FF:000002">
    <property type="entry name" value="Molybdopterin molybdenumtransferase"/>
    <property type="match status" value="1"/>
</dbReference>
<dbReference type="GO" id="GO:0046872">
    <property type="term" value="F:metal ion binding"/>
    <property type="evidence" value="ECO:0007669"/>
    <property type="project" value="UniProtKB-KW"/>
</dbReference>
<dbReference type="EMBL" id="BIFQ01000001">
    <property type="protein sequence ID" value="GCE05213.1"/>
    <property type="molecule type" value="Genomic_DNA"/>
</dbReference>
<evidence type="ECO:0000256" key="7">
    <source>
        <dbReference type="ARBA" id="ARBA00023150"/>
    </source>
</evidence>
<reference evidence="10" key="1">
    <citation type="submission" date="2018-12" db="EMBL/GenBank/DDBJ databases">
        <title>Tengunoibacter tsumagoiensis gen. nov., sp. nov., Dictyobacter kobayashii sp. nov., D. alpinus sp. nov., and D. joshuensis sp. nov. and description of Dictyobacteraceae fam. nov. within the order Ktedonobacterales isolated from Tengu-no-mugimeshi.</title>
        <authorList>
            <person name="Wang C.M."/>
            <person name="Zheng Y."/>
            <person name="Sakai Y."/>
            <person name="Toyoda A."/>
            <person name="Minakuchi Y."/>
            <person name="Abe K."/>
            <person name="Yokota A."/>
            <person name="Yabe S."/>
        </authorList>
    </citation>
    <scope>NUCLEOTIDE SEQUENCE [LARGE SCALE GENOMIC DNA]</scope>
    <source>
        <strain evidence="10">S-27</strain>
    </source>
</reference>
<evidence type="ECO:0000256" key="5">
    <source>
        <dbReference type="ARBA" id="ARBA00022723"/>
    </source>
</evidence>
<feature type="domain" description="MoaB/Mog" evidence="8">
    <location>
        <begin position="6"/>
        <end position="151"/>
    </location>
</feature>
<evidence type="ECO:0000256" key="6">
    <source>
        <dbReference type="ARBA" id="ARBA00022842"/>
    </source>
</evidence>
<keyword evidence="10" id="KW-1185">Reference proteome</keyword>
<comment type="caution">
    <text evidence="9">The sequence shown here is derived from an EMBL/GenBank/DDBJ whole genome shotgun (WGS) entry which is preliminary data.</text>
</comment>
<dbReference type="SUPFAM" id="SSF53218">
    <property type="entry name" value="Molybdenum cofactor biosynthesis proteins"/>
    <property type="match status" value="1"/>
</dbReference>
<proteinExistence type="predicted"/>
<evidence type="ECO:0000313" key="9">
    <source>
        <dbReference type="EMBL" id="GCE05213.1"/>
    </source>
</evidence>
<evidence type="ECO:0000256" key="4">
    <source>
        <dbReference type="ARBA" id="ARBA00022679"/>
    </source>
</evidence>
<evidence type="ECO:0000256" key="3">
    <source>
        <dbReference type="ARBA" id="ARBA00022505"/>
    </source>
</evidence>
<keyword evidence="5" id="KW-0479">Metal-binding</keyword>
<protein>
    <submittedName>
        <fullName evidence="9">Molybdenum cofactor biosynthesis protein</fullName>
    </submittedName>
</protein>
<comment type="pathway">
    <text evidence="2">Cofactor biosynthesis; molybdopterin biosynthesis.</text>
</comment>
<evidence type="ECO:0000313" key="10">
    <source>
        <dbReference type="Proteomes" id="UP000287224"/>
    </source>
</evidence>
<dbReference type="Pfam" id="PF00994">
    <property type="entry name" value="MoCF_biosynth"/>
    <property type="match status" value="1"/>
</dbReference>
<dbReference type="PROSITE" id="PS01078">
    <property type="entry name" value="MOCF_BIOSYNTHESIS_1"/>
    <property type="match status" value="1"/>
</dbReference>
<accession>A0A401ZEG3</accession>
<evidence type="ECO:0000259" key="8">
    <source>
        <dbReference type="SMART" id="SM00852"/>
    </source>
</evidence>